<evidence type="ECO:0000259" key="2">
    <source>
        <dbReference type="PROSITE" id="PS00662"/>
    </source>
</evidence>
<comment type="caution">
    <text evidence="3">The sequence shown here is derived from an EMBL/GenBank/DDBJ whole genome shotgun (WGS) entry which is preliminary data.</text>
</comment>
<dbReference type="GO" id="GO:0005524">
    <property type="term" value="F:ATP binding"/>
    <property type="evidence" value="ECO:0007669"/>
    <property type="project" value="InterPro"/>
</dbReference>
<evidence type="ECO:0000313" key="3">
    <source>
        <dbReference type="EMBL" id="KKS86697.1"/>
    </source>
</evidence>
<feature type="domain" description="Bacterial type II secretion system protein E" evidence="2">
    <location>
        <begin position="173"/>
        <end position="187"/>
    </location>
</feature>
<dbReference type="STRING" id="1618446.UV61_C0008G0150"/>
<dbReference type="GO" id="GO:0016887">
    <property type="term" value="F:ATP hydrolysis activity"/>
    <property type="evidence" value="ECO:0007669"/>
    <property type="project" value="InterPro"/>
</dbReference>
<evidence type="ECO:0000313" key="4">
    <source>
        <dbReference type="Proteomes" id="UP000034050"/>
    </source>
</evidence>
<proteinExistence type="inferred from homology"/>
<dbReference type="PANTHER" id="PTHR30486:SF16">
    <property type="entry name" value="TWITCHING MOTILITY PROTEIN PILT"/>
    <property type="match status" value="1"/>
</dbReference>
<organism evidence="3 4">
    <name type="scientific">Candidatus Gottesmanbacteria bacterium GW2011_GWB1_43_11</name>
    <dbReference type="NCBI Taxonomy" id="1618446"/>
    <lineage>
        <taxon>Bacteria</taxon>
        <taxon>Candidatus Gottesmaniibacteriota</taxon>
    </lineage>
</organism>
<dbReference type="Pfam" id="PF00437">
    <property type="entry name" value="T2SSE"/>
    <property type="match status" value="1"/>
</dbReference>
<dbReference type="CDD" id="cd01131">
    <property type="entry name" value="PilT"/>
    <property type="match status" value="1"/>
</dbReference>
<name>A0A0G1CMI2_9BACT</name>
<evidence type="ECO:0000256" key="1">
    <source>
        <dbReference type="ARBA" id="ARBA00006611"/>
    </source>
</evidence>
<gene>
    <name evidence="3" type="ORF">UV61_C0008G0150</name>
</gene>
<dbReference type="InterPro" id="IPR006321">
    <property type="entry name" value="PilT/PilU"/>
</dbReference>
<comment type="similarity">
    <text evidence="1">Belongs to the GSP E family.</text>
</comment>
<protein>
    <submittedName>
        <fullName evidence="3">Twitching motility protein</fullName>
    </submittedName>
</protein>
<dbReference type="PATRIC" id="fig|1618446.3.peg.1026"/>
<dbReference type="InterPro" id="IPR027417">
    <property type="entry name" value="P-loop_NTPase"/>
</dbReference>
<dbReference type="PANTHER" id="PTHR30486">
    <property type="entry name" value="TWITCHING MOTILITY PROTEIN PILT"/>
    <property type="match status" value="1"/>
</dbReference>
<dbReference type="Gene3D" id="3.40.50.300">
    <property type="entry name" value="P-loop containing nucleotide triphosphate hydrolases"/>
    <property type="match status" value="1"/>
</dbReference>
<dbReference type="NCBIfam" id="TIGR01420">
    <property type="entry name" value="pilT_fam"/>
    <property type="match status" value="1"/>
</dbReference>
<reference evidence="3 4" key="1">
    <citation type="journal article" date="2015" name="Nature">
        <title>rRNA introns, odd ribosomes, and small enigmatic genomes across a large radiation of phyla.</title>
        <authorList>
            <person name="Brown C.T."/>
            <person name="Hug L.A."/>
            <person name="Thomas B.C."/>
            <person name="Sharon I."/>
            <person name="Castelle C.J."/>
            <person name="Singh A."/>
            <person name="Wilkins M.J."/>
            <person name="Williams K.H."/>
            <person name="Banfield J.F."/>
        </authorList>
    </citation>
    <scope>NUCLEOTIDE SEQUENCE [LARGE SCALE GENOMIC DNA]</scope>
</reference>
<dbReference type="AlphaFoldDB" id="A0A0G1CMI2"/>
<dbReference type="InterPro" id="IPR050921">
    <property type="entry name" value="T4SS_GSP_E_ATPase"/>
</dbReference>
<dbReference type="Gene3D" id="3.30.450.90">
    <property type="match status" value="1"/>
</dbReference>
<dbReference type="EMBL" id="LCFD01000008">
    <property type="protein sequence ID" value="KKS86697.1"/>
    <property type="molecule type" value="Genomic_DNA"/>
</dbReference>
<dbReference type="PROSITE" id="PS00662">
    <property type="entry name" value="T2SP_E"/>
    <property type="match status" value="1"/>
</dbReference>
<sequence>MIFASPVLRIDGVLLPVPGEPVLTPQDVEVLVFSILSSEQKDLFLANKEIDFSYGLGSARFRANIYYQKASLGAALRYLPQKIRTIEELFLPEICYQFVNLRRGFILVTGPTGHGKSTTLAAILNEINKTRNVHIVTIEDPIEYVYPKARSIVSQREMHTDTHSWNVALRSVLREDPDVVLVGEMRDYETIAAALTVAETGHLVFATLHTNSAAQTIDRIVDVFPEKQQAQIRLQLSGTLEAVFSQRLIPAIGGGRRPATEILIATPAVQTSIREGKTHLIDNIIQTSADMGMSLLEVSLAQLVKKGAITLDTAKEYALRPEELIRLFAST</sequence>
<dbReference type="InterPro" id="IPR001482">
    <property type="entry name" value="T2SS/T4SS_dom"/>
</dbReference>
<dbReference type="Proteomes" id="UP000034050">
    <property type="component" value="Unassembled WGS sequence"/>
</dbReference>
<accession>A0A0G1CMI2</accession>
<dbReference type="SUPFAM" id="SSF52540">
    <property type="entry name" value="P-loop containing nucleoside triphosphate hydrolases"/>
    <property type="match status" value="1"/>
</dbReference>